<protein>
    <recommendedName>
        <fullName evidence="5">glycine oxidase</fullName>
        <ecNumber evidence="5">1.4.3.19</ecNumber>
    </recommendedName>
</protein>
<dbReference type="Proteomes" id="UP000050517">
    <property type="component" value="Unassembled WGS sequence"/>
</dbReference>
<evidence type="ECO:0000256" key="2">
    <source>
        <dbReference type="ARBA" id="ARBA00022977"/>
    </source>
</evidence>
<comment type="caution">
    <text evidence="7">The sequence shown here is derived from an EMBL/GenBank/DDBJ whole genome shotgun (WGS) entry which is preliminary data.</text>
</comment>
<dbReference type="OrthoDB" id="3214401at2"/>
<dbReference type="InterPro" id="IPR036188">
    <property type="entry name" value="FAD/NAD-bd_sf"/>
</dbReference>
<evidence type="ECO:0000256" key="4">
    <source>
        <dbReference type="ARBA" id="ARBA00049872"/>
    </source>
</evidence>
<dbReference type="UniPathway" id="UPA00060"/>
<dbReference type="GO" id="GO:0009229">
    <property type="term" value="P:thiamine diphosphate biosynthetic process"/>
    <property type="evidence" value="ECO:0007669"/>
    <property type="project" value="UniProtKB-UniPathway"/>
</dbReference>
<organism evidence="7 8">
    <name type="scientific">Corynebacterium oculi</name>
    <dbReference type="NCBI Taxonomy" id="1544416"/>
    <lineage>
        <taxon>Bacteria</taxon>
        <taxon>Bacillati</taxon>
        <taxon>Actinomycetota</taxon>
        <taxon>Actinomycetes</taxon>
        <taxon>Mycobacteriales</taxon>
        <taxon>Corynebacteriaceae</taxon>
        <taxon>Corynebacterium</taxon>
    </lineage>
</organism>
<comment type="catalytic activity">
    <reaction evidence="4">
        <text>glycine + O2 + H2O = glyoxylate + H2O2 + NH4(+)</text>
        <dbReference type="Rhea" id="RHEA:11532"/>
        <dbReference type="ChEBI" id="CHEBI:15377"/>
        <dbReference type="ChEBI" id="CHEBI:15379"/>
        <dbReference type="ChEBI" id="CHEBI:16240"/>
        <dbReference type="ChEBI" id="CHEBI:28938"/>
        <dbReference type="ChEBI" id="CHEBI:36655"/>
        <dbReference type="ChEBI" id="CHEBI:57305"/>
        <dbReference type="EC" id="1.4.3.19"/>
    </reaction>
</comment>
<dbReference type="Pfam" id="PF01266">
    <property type="entry name" value="DAO"/>
    <property type="match status" value="1"/>
</dbReference>
<dbReference type="SUPFAM" id="SSF54373">
    <property type="entry name" value="FAD-linked reductases, C-terminal domain"/>
    <property type="match status" value="1"/>
</dbReference>
<dbReference type="PANTHER" id="PTHR13847:SF289">
    <property type="entry name" value="GLYCINE OXIDASE"/>
    <property type="match status" value="1"/>
</dbReference>
<evidence type="ECO:0000256" key="3">
    <source>
        <dbReference type="ARBA" id="ARBA00023002"/>
    </source>
</evidence>
<evidence type="ECO:0000256" key="1">
    <source>
        <dbReference type="ARBA" id="ARBA00004948"/>
    </source>
</evidence>
<sequence>MSATLRQHGLPERVIVVGAGIVGLCTAFELTEIAGSGLAVTVIDPAPVSGASRYAGGMLAPVAEVQYRQEALYPLMLESARLYPSLIRRVAEATDLPTGFRGEGTLVVAADRADAHHLRELTAHQQAHGMTVEPLGVRQARRLEPALSPALAGAVSIPGDTQVAPRLFTAALKDALLRRGVEFLPATVTGVGEKELHTDRGDVDTRGARVVLAAGLGASRLTAGLALRPVYGDILIARCPGLLNRVVRGFVEDRPIYLIPRGETIAIGATSREDHRADIPLGSVRDLLRDSCRIVPGLEEADLVEWGTGARPGTPDDLPYLGLIGDTVVSTGYFRHGILLAALGGLVGARLALGIDPGYDIGACHPQRHREEQ</sequence>
<keyword evidence="2" id="KW-0784">Thiamine biosynthesis</keyword>
<dbReference type="InterPro" id="IPR012727">
    <property type="entry name" value="Gly_oxidase_ThiO"/>
</dbReference>
<dbReference type="NCBIfam" id="TIGR02352">
    <property type="entry name" value="thiamin_ThiO"/>
    <property type="match status" value="1"/>
</dbReference>
<keyword evidence="8" id="KW-1185">Reference proteome</keyword>
<dbReference type="AlphaFoldDB" id="A0A0Q0YFP0"/>
<evidence type="ECO:0000256" key="5">
    <source>
        <dbReference type="ARBA" id="ARBA00050018"/>
    </source>
</evidence>
<dbReference type="SUPFAM" id="SSF51905">
    <property type="entry name" value="FAD/NAD(P)-binding domain"/>
    <property type="match status" value="1"/>
</dbReference>
<evidence type="ECO:0000313" key="8">
    <source>
        <dbReference type="Proteomes" id="UP000050517"/>
    </source>
</evidence>
<name>A0A0Q0YFP0_9CORY</name>
<gene>
    <name evidence="7" type="primary">hcnC</name>
    <name evidence="7" type="ORF">Cocul_00458</name>
</gene>
<evidence type="ECO:0000259" key="6">
    <source>
        <dbReference type="Pfam" id="PF01266"/>
    </source>
</evidence>
<dbReference type="GO" id="GO:0005737">
    <property type="term" value="C:cytoplasm"/>
    <property type="evidence" value="ECO:0007669"/>
    <property type="project" value="TreeGrafter"/>
</dbReference>
<dbReference type="PANTHER" id="PTHR13847">
    <property type="entry name" value="SARCOSINE DEHYDROGENASE-RELATED"/>
    <property type="match status" value="1"/>
</dbReference>
<dbReference type="GO" id="GO:0043799">
    <property type="term" value="F:glycine oxidase activity"/>
    <property type="evidence" value="ECO:0007669"/>
    <property type="project" value="UniProtKB-EC"/>
</dbReference>
<dbReference type="PATRIC" id="fig|1544416.3.peg.461"/>
<dbReference type="Gene3D" id="3.30.9.10">
    <property type="entry name" value="D-Amino Acid Oxidase, subunit A, domain 2"/>
    <property type="match status" value="1"/>
</dbReference>
<dbReference type="EMBL" id="LKST01000001">
    <property type="protein sequence ID" value="KQB85319.1"/>
    <property type="molecule type" value="Genomic_DNA"/>
</dbReference>
<dbReference type="RefSeq" id="WP_055121669.1">
    <property type="nucleotide sequence ID" value="NZ_LKST01000001.1"/>
</dbReference>
<dbReference type="GO" id="GO:0009228">
    <property type="term" value="P:thiamine biosynthetic process"/>
    <property type="evidence" value="ECO:0007669"/>
    <property type="project" value="UniProtKB-KW"/>
</dbReference>
<evidence type="ECO:0000313" key="7">
    <source>
        <dbReference type="EMBL" id="KQB85319.1"/>
    </source>
</evidence>
<dbReference type="InterPro" id="IPR006076">
    <property type="entry name" value="FAD-dep_OxRdtase"/>
</dbReference>
<dbReference type="Gene3D" id="3.50.50.60">
    <property type="entry name" value="FAD/NAD(P)-binding domain"/>
    <property type="match status" value="1"/>
</dbReference>
<dbReference type="GO" id="GO:0050660">
    <property type="term" value="F:flavin adenine dinucleotide binding"/>
    <property type="evidence" value="ECO:0007669"/>
    <property type="project" value="InterPro"/>
</dbReference>
<dbReference type="EC" id="1.4.3.19" evidence="5"/>
<accession>A0A0Q0YFP0</accession>
<proteinExistence type="predicted"/>
<feature type="domain" description="FAD dependent oxidoreductase" evidence="6">
    <location>
        <begin position="13"/>
        <end position="347"/>
    </location>
</feature>
<comment type="pathway">
    <text evidence="1">Cofactor biosynthesis; thiamine diphosphate biosynthesis.</text>
</comment>
<dbReference type="STRING" id="1544416.Cocul_00458"/>
<keyword evidence="3 7" id="KW-0560">Oxidoreductase</keyword>
<reference evidence="7 8" key="1">
    <citation type="submission" date="2015-10" db="EMBL/GenBank/DDBJ databases">
        <title>Corynebacteirum lowii and Corynebacterium oculi species nova, derived from human clinical disease and and emended description of Corynebacterium mastiditis.</title>
        <authorList>
            <person name="Bernard K."/>
            <person name="Pacheco A.L."/>
            <person name="Mcdougall C."/>
            <person name="Burtx T."/>
            <person name="Weibe D."/>
            <person name="Tyler S."/>
            <person name="Olson A.B."/>
            <person name="Cnockaert M."/>
            <person name="Eguchi H."/>
            <person name="Kuwahara T."/>
            <person name="Nakayama-Imaohji H."/>
            <person name="Boudewijins M."/>
            <person name="Van Hoecke F."/>
            <person name="Bernier A.-M."/>
            <person name="Vandamme P."/>
        </authorList>
    </citation>
    <scope>NUCLEOTIDE SEQUENCE [LARGE SCALE GENOMIC DNA]</scope>
    <source>
        <strain evidence="7 8">NML 130210</strain>
    </source>
</reference>